<evidence type="ECO:0000313" key="7">
    <source>
        <dbReference type="RefSeq" id="XP_031399082.1"/>
    </source>
</evidence>
<dbReference type="Pfam" id="PF24756">
    <property type="entry name" value="THD_CWZF3-5-7"/>
    <property type="match status" value="1"/>
</dbReference>
<feature type="region of interest" description="Disordered" evidence="4">
    <location>
        <begin position="921"/>
        <end position="1064"/>
    </location>
</feature>
<dbReference type="PANTHER" id="PTHR46524:SF12">
    <property type="entry name" value="CW-TYPE DOMAIN-CONTAINING PROTEIN"/>
    <property type="match status" value="1"/>
</dbReference>
<evidence type="ECO:0000256" key="2">
    <source>
        <dbReference type="ARBA" id="ARBA00022771"/>
    </source>
</evidence>
<dbReference type="Gene3D" id="3.30.40.100">
    <property type="match status" value="1"/>
</dbReference>
<evidence type="ECO:0000313" key="6">
    <source>
        <dbReference type="Proteomes" id="UP000515151"/>
    </source>
</evidence>
<feature type="region of interest" description="Disordered" evidence="4">
    <location>
        <begin position="531"/>
        <end position="550"/>
    </location>
</feature>
<gene>
    <name evidence="7" type="primary">LOC116209559</name>
</gene>
<dbReference type="InterPro" id="IPR055300">
    <property type="entry name" value="CWZF3/5/7"/>
</dbReference>
<accession>A0A6P8DNV0</accession>
<feature type="region of interest" description="Disordered" evidence="4">
    <location>
        <begin position="1152"/>
        <end position="1184"/>
    </location>
</feature>
<feature type="region of interest" description="Disordered" evidence="4">
    <location>
        <begin position="74"/>
        <end position="103"/>
    </location>
</feature>
<feature type="region of interest" description="Disordered" evidence="4">
    <location>
        <begin position="1214"/>
        <end position="1313"/>
    </location>
</feature>
<keyword evidence="2" id="KW-0863">Zinc-finger</keyword>
<dbReference type="GeneID" id="116209559"/>
<keyword evidence="3" id="KW-0862">Zinc</keyword>
<feature type="compositionally biased region" description="Polar residues" evidence="4">
    <location>
        <begin position="428"/>
        <end position="440"/>
    </location>
</feature>
<feature type="compositionally biased region" description="Basic and acidic residues" evidence="4">
    <location>
        <begin position="1224"/>
        <end position="1248"/>
    </location>
</feature>
<feature type="compositionally biased region" description="Polar residues" evidence="4">
    <location>
        <begin position="79"/>
        <end position="99"/>
    </location>
</feature>
<feature type="compositionally biased region" description="Polar residues" evidence="4">
    <location>
        <begin position="117"/>
        <end position="129"/>
    </location>
</feature>
<feature type="region of interest" description="Disordered" evidence="4">
    <location>
        <begin position="117"/>
        <end position="170"/>
    </location>
</feature>
<dbReference type="InterPro" id="IPR011124">
    <property type="entry name" value="Znf_CW"/>
</dbReference>
<dbReference type="RefSeq" id="XP_031399082.1">
    <property type="nucleotide sequence ID" value="XM_031543222.1"/>
</dbReference>
<keyword evidence="1" id="KW-0479">Metal-binding</keyword>
<feature type="compositionally biased region" description="Basic and acidic residues" evidence="4">
    <location>
        <begin position="1284"/>
        <end position="1299"/>
    </location>
</feature>
<feature type="compositionally biased region" description="Polar residues" evidence="4">
    <location>
        <begin position="728"/>
        <end position="741"/>
    </location>
</feature>
<feature type="region of interest" description="Disordered" evidence="4">
    <location>
        <begin position="423"/>
        <end position="443"/>
    </location>
</feature>
<protein>
    <submittedName>
        <fullName evidence="7">Uncharacterized protein LOC116209559</fullName>
    </submittedName>
</protein>
<dbReference type="Proteomes" id="UP000515151">
    <property type="component" value="Chromosome 5"/>
</dbReference>
<dbReference type="PROSITE" id="PS51050">
    <property type="entry name" value="ZF_CW"/>
    <property type="match status" value="1"/>
</dbReference>
<evidence type="ECO:0000259" key="5">
    <source>
        <dbReference type="PROSITE" id="PS51050"/>
    </source>
</evidence>
<feature type="compositionally biased region" description="Basic and acidic residues" evidence="4">
    <location>
        <begin position="944"/>
        <end position="995"/>
    </location>
</feature>
<reference evidence="7" key="2">
    <citation type="submission" date="2025-08" db="UniProtKB">
        <authorList>
            <consortium name="RefSeq"/>
        </authorList>
    </citation>
    <scope>IDENTIFICATION</scope>
    <source>
        <tissue evidence="7">Leaf</tissue>
    </source>
</reference>
<feature type="domain" description="CW-type" evidence="5">
    <location>
        <begin position="645"/>
        <end position="698"/>
    </location>
</feature>
<feature type="compositionally biased region" description="Low complexity" evidence="4">
    <location>
        <begin position="1029"/>
        <end position="1058"/>
    </location>
</feature>
<sequence>MEENNSTELEEGEACCYREEEGSSSNFDPDIALSYIDGKIQNILGHFQRNFEGLLSAETLGPAFGDYGSFLPTYERSPLSRQKSPERSNVSTKSRNNIPSAGLMSRILQAPATALPSSRLKNAQSNADNLQDKKFPSGNLSVKQVKQEPSSSSDPVAENPTKGGALIMSGNRTNLRTLKVRIKMGSDKIAKVNAALYSGLGLEGSPSTSLGSSSQESGGFPSLSAGATDESPGSILQAMTSFPVACSELISPLHESLISLVKEGVFAKDNKPADNIKVSPGQNTEPVDQLVPKQGDAVLSKVKKIKSETRKEKAVEMNKGNAVIVDNKTSFPGKKKINNEMLDGEASLRYNLEKASLSNTGDAGGEPRKMAAKASEVFQEANRVKVTRKLKSESLRESPLKPISGPDYGLEMEKRQRSPVVKSGEHGVSSSQGANGQFAPTENGKWKEDKVSVLPKDRQHVAKNEEDFVAGEVDSLKWKAGHEAPCHEHSDTGVPFRDEKQLIGGQKRSTGSGLEDKIVLSGKDRLRIVAGLPGKDKKGPSHDIPPTKKKGLKLTSRKHINKLGKQVDALESFNGEQKHVGAPSAGRRKDASSTYLGVDNDDVINNPREIKTNGVTNSSFSRAPAKGAVGVIPGAPIAEMVPAAPSLLDNWVCCDLCEKWRLLPNGRKPEDLPKRWMCSMLDWLPRMNSCDIHEDVTTGMMRSLILYPGVGSQDQANGSALGVTSNVQNLGQNPQNVSTIETDGGGTSKLGPKEMLKKLKAEPVKRRSLNNMNQSPAELNSLRRCNLSESKSQDLALGENMLKQKEKNLNRGDMKLIKEKSKRKSDQFDLETTKRARREEINNGAKHGNADTEVCRTGLSSGKPKLTLVKGKGHFDECSSPEEVNHGHGGRLIVSVKNLSNQAQFSTDSPSVNLKNVVKGSSSLKKRKLKGSQDDQIDGGPYHHSAEDSKLITKEETGEYMIKKENKSRVQEAVIRDSSSKDGNSRSGKDGKAIREFSSGIRNHFTDDVEEDRHPSKSRKKLAPKQATSSSSKVSGSQKSRVNYEVQSSPVESVSSSPLRVTRPDNLTQRNAVNRILPVVDNVSKGSHDKVSGGNKLSGAVMDKGLLQREARPSSGFENGNILDGTTDYLQHGDFPVSHTSHDNGVYAEQSGNALRQRKKGDLSSLASNGKGRSSASDSDRDKVKALETAGKEEAEHLKKGQGHESLAKAPPFGQVRSQVHPDPAQKNEKNHTRRDLSKQNKHVESHGRTGNHYSDFGLESPSENTCSDSNRRMGAAPVSVESRSGKEKLLSHLEEEGKQGTPSRGSQLVGPRITCNGLPVDAASNGELLKRNKRNGVSNCLERLTSEMHDAKDTLSSSPSRANQSVQTAFTVLKEAEKLRDFADRLKGTKFGFEGNESCFTAALKFLEGASLLETGNVESSKQREMTPMQVYSTAAKLCESCATEFERCQELASAALAYKCMEVAYMRVVYCKYASLNRDRHELQATLHQGESPSSSASDIDNLNNQAVADRSNLSKGAGSHAVGNHIVVARNRPSFVRLLDFTHDVHLAMEASRKSQDVCTAASATMEESQNKEHIITSLRKVIDFSFQDIDGLLRLMQLAREAISRPGFSNAKE</sequence>
<feature type="compositionally biased region" description="Polar residues" evidence="4">
    <location>
        <begin position="138"/>
        <end position="154"/>
    </location>
</feature>
<reference evidence="6" key="1">
    <citation type="journal article" date="2020" name="Plant Biotechnol. J.">
        <title>The pomegranate (Punica granatum L.) draft genome dissects genetic divergence between soft- and hard-seeded cultivars.</title>
        <authorList>
            <person name="Luo X."/>
            <person name="Li H."/>
            <person name="Wu Z."/>
            <person name="Yao W."/>
            <person name="Zhao P."/>
            <person name="Cao D."/>
            <person name="Yu H."/>
            <person name="Li K."/>
            <person name="Poudel K."/>
            <person name="Zhao D."/>
            <person name="Zhang F."/>
            <person name="Xia X."/>
            <person name="Chen L."/>
            <person name="Wang Q."/>
            <person name="Jing D."/>
            <person name="Cao S."/>
        </authorList>
    </citation>
    <scope>NUCLEOTIDE SEQUENCE [LARGE SCALE GENOMIC DNA]</scope>
    <source>
        <strain evidence="6">cv. Tunisia</strain>
    </source>
</reference>
<feature type="compositionally biased region" description="Acidic residues" evidence="4">
    <location>
        <begin position="1"/>
        <end position="13"/>
    </location>
</feature>
<feature type="region of interest" description="Disordered" evidence="4">
    <location>
        <begin position="728"/>
        <end position="752"/>
    </location>
</feature>
<dbReference type="Pfam" id="PF07496">
    <property type="entry name" value="zf-CW"/>
    <property type="match status" value="1"/>
</dbReference>
<proteinExistence type="predicted"/>
<evidence type="ECO:0000256" key="1">
    <source>
        <dbReference type="ARBA" id="ARBA00022723"/>
    </source>
</evidence>
<evidence type="ECO:0000256" key="4">
    <source>
        <dbReference type="SAM" id="MobiDB-lite"/>
    </source>
</evidence>
<feature type="compositionally biased region" description="Low complexity" evidence="4">
    <location>
        <begin position="205"/>
        <end position="219"/>
    </location>
</feature>
<dbReference type="InterPro" id="IPR056406">
    <property type="entry name" value="THD_CWZF3/5/7"/>
</dbReference>
<feature type="region of interest" description="Disordered" evidence="4">
    <location>
        <begin position="205"/>
        <end position="232"/>
    </location>
</feature>
<dbReference type="PANTHER" id="PTHR46524">
    <property type="entry name" value="CW-TYPE ZINC FINGER"/>
    <property type="match status" value="1"/>
</dbReference>
<feature type="compositionally biased region" description="Basic and acidic residues" evidence="4">
    <location>
        <begin position="1004"/>
        <end position="1015"/>
    </location>
</feature>
<organism evidence="6 7">
    <name type="scientific">Punica granatum</name>
    <name type="common">Pomegranate</name>
    <dbReference type="NCBI Taxonomy" id="22663"/>
    <lineage>
        <taxon>Eukaryota</taxon>
        <taxon>Viridiplantae</taxon>
        <taxon>Streptophyta</taxon>
        <taxon>Embryophyta</taxon>
        <taxon>Tracheophyta</taxon>
        <taxon>Spermatophyta</taxon>
        <taxon>Magnoliopsida</taxon>
        <taxon>eudicotyledons</taxon>
        <taxon>Gunneridae</taxon>
        <taxon>Pentapetalae</taxon>
        <taxon>rosids</taxon>
        <taxon>malvids</taxon>
        <taxon>Myrtales</taxon>
        <taxon>Lythraceae</taxon>
        <taxon>Punica</taxon>
    </lineage>
</organism>
<feature type="region of interest" description="Disordered" evidence="4">
    <location>
        <begin position="1"/>
        <end position="24"/>
    </location>
</feature>
<name>A0A6P8DNV0_PUNGR</name>
<dbReference type="GO" id="GO:0008270">
    <property type="term" value="F:zinc ion binding"/>
    <property type="evidence" value="ECO:0007669"/>
    <property type="project" value="UniProtKB-KW"/>
</dbReference>
<feature type="compositionally biased region" description="Polar residues" evidence="4">
    <location>
        <begin position="1165"/>
        <end position="1177"/>
    </location>
</feature>
<evidence type="ECO:0000256" key="3">
    <source>
        <dbReference type="ARBA" id="ARBA00022833"/>
    </source>
</evidence>
<dbReference type="OrthoDB" id="757982at2759"/>
<keyword evidence="6" id="KW-1185">Reference proteome</keyword>